<sequence length="351" mass="38117">MAQVAAVFLLLFTNLTLCYSISYPPLYQSEHSPSSPRSELNKCNADGYSTCGKGLPDDFCCPSGSTCLSIASNTTALCCPKGQDCSIIQVITCDIQQQNVTAAPESGIHTTTLEKSLPLCGIDCCPFGYHCNEDLSCELDKDVAVTTGDKFNISTILSTTQITTVPSSTSQTSSPTVSFSLVTTTIRVSLSTATSVTGDTPAATTEYIPTQSSNKTSIAVGSTIGAAGAVSAIGAVIYLCMRRRRTRRSAQIQKSWRRTWRQQRPQHDSGLTKFHTWRGQSYYAKADARPIVRVPVVPPEPVYYAELPATPLSTLFWDKSLPRAPQTRPQSTYKTYMGTKAGKSQDRWSLQ</sequence>
<gene>
    <name evidence="4" type="ORF">BKA67DRAFT_675002</name>
</gene>
<dbReference type="GeneID" id="70137663"/>
<feature type="signal peptide" evidence="3">
    <location>
        <begin position="1"/>
        <end position="18"/>
    </location>
</feature>
<dbReference type="OrthoDB" id="4776553at2759"/>
<feature type="transmembrane region" description="Helical" evidence="2">
    <location>
        <begin position="218"/>
        <end position="241"/>
    </location>
</feature>
<dbReference type="RefSeq" id="XP_045959242.1">
    <property type="nucleotide sequence ID" value="XM_046108772.1"/>
</dbReference>
<evidence type="ECO:0000256" key="2">
    <source>
        <dbReference type="SAM" id="Phobius"/>
    </source>
</evidence>
<keyword evidence="5" id="KW-1185">Reference proteome</keyword>
<keyword evidence="2" id="KW-1133">Transmembrane helix</keyword>
<evidence type="ECO:0000256" key="3">
    <source>
        <dbReference type="SAM" id="SignalP"/>
    </source>
</evidence>
<comment type="caution">
    <text evidence="4">The sequence shown here is derived from an EMBL/GenBank/DDBJ whole genome shotgun (WGS) entry which is preliminary data.</text>
</comment>
<keyword evidence="2" id="KW-0472">Membrane</keyword>
<name>A0A9P8UML5_9PEZI</name>
<proteinExistence type="predicted"/>
<organism evidence="4 5">
    <name type="scientific">Truncatella angustata</name>
    <dbReference type="NCBI Taxonomy" id="152316"/>
    <lineage>
        <taxon>Eukaryota</taxon>
        <taxon>Fungi</taxon>
        <taxon>Dikarya</taxon>
        <taxon>Ascomycota</taxon>
        <taxon>Pezizomycotina</taxon>
        <taxon>Sordariomycetes</taxon>
        <taxon>Xylariomycetidae</taxon>
        <taxon>Amphisphaeriales</taxon>
        <taxon>Sporocadaceae</taxon>
        <taxon>Truncatella</taxon>
    </lineage>
</organism>
<feature type="chain" id="PRO_5040209039" evidence="3">
    <location>
        <begin position="19"/>
        <end position="351"/>
    </location>
</feature>
<feature type="region of interest" description="Disordered" evidence="1">
    <location>
        <begin position="323"/>
        <end position="351"/>
    </location>
</feature>
<dbReference type="EMBL" id="JAGPXC010000003">
    <property type="protein sequence ID" value="KAH6654977.1"/>
    <property type="molecule type" value="Genomic_DNA"/>
</dbReference>
<evidence type="ECO:0000313" key="5">
    <source>
        <dbReference type="Proteomes" id="UP000758603"/>
    </source>
</evidence>
<reference evidence="4" key="1">
    <citation type="journal article" date="2021" name="Nat. Commun.">
        <title>Genetic determinants of endophytism in the Arabidopsis root mycobiome.</title>
        <authorList>
            <person name="Mesny F."/>
            <person name="Miyauchi S."/>
            <person name="Thiergart T."/>
            <person name="Pickel B."/>
            <person name="Atanasova L."/>
            <person name="Karlsson M."/>
            <person name="Huettel B."/>
            <person name="Barry K.W."/>
            <person name="Haridas S."/>
            <person name="Chen C."/>
            <person name="Bauer D."/>
            <person name="Andreopoulos W."/>
            <person name="Pangilinan J."/>
            <person name="LaButti K."/>
            <person name="Riley R."/>
            <person name="Lipzen A."/>
            <person name="Clum A."/>
            <person name="Drula E."/>
            <person name="Henrissat B."/>
            <person name="Kohler A."/>
            <person name="Grigoriev I.V."/>
            <person name="Martin F.M."/>
            <person name="Hacquard S."/>
        </authorList>
    </citation>
    <scope>NUCLEOTIDE SEQUENCE</scope>
    <source>
        <strain evidence="4">MPI-SDFR-AT-0073</strain>
    </source>
</reference>
<accession>A0A9P8UML5</accession>
<evidence type="ECO:0000313" key="4">
    <source>
        <dbReference type="EMBL" id="KAH6654977.1"/>
    </source>
</evidence>
<dbReference type="AlphaFoldDB" id="A0A9P8UML5"/>
<keyword evidence="3" id="KW-0732">Signal</keyword>
<keyword evidence="2" id="KW-0812">Transmembrane</keyword>
<evidence type="ECO:0000256" key="1">
    <source>
        <dbReference type="SAM" id="MobiDB-lite"/>
    </source>
</evidence>
<protein>
    <submittedName>
        <fullName evidence="4">Uncharacterized protein</fullName>
    </submittedName>
</protein>
<dbReference type="Proteomes" id="UP000758603">
    <property type="component" value="Unassembled WGS sequence"/>
</dbReference>